<evidence type="ECO:0000256" key="2">
    <source>
        <dbReference type="SAM" id="Phobius"/>
    </source>
</evidence>
<sequence>MKMSSSVPDKAVQDDSSTHNTWVRFEDEDGGQNRSQTERVQQSQGNSSILSGEEYSVSPLKTENVREPRANSPEKLSEARNEKETKAVPTGTPQYSGAIINPETVHVNLDRSSLNRSQSVEEPQQESFSNSKGDGGGRMRNVDLREVSNGRPTASSRVSAIDGSVRQGFANGDIIVTLLPVNTRWPWITPAQFRPELVPEELMAQGLTLTVEEYVHVMEVLTNDVRFNIYNVCYKRILVVWIFTAFVVLLGLLFSGVTGLTLFGLGVMWLVLNALAIFLCMWIKIKLNHNLERCMAQVNKHLLRHKIILGLDDRGKLSCHKVNLCFIYFDTSDCIKKLQEVIEREECEGRPVNREETAEERRQRQQFQQRMDIEDHDIIIQGSSTTRLSRKQERAEMLFLRYSHRWAKEFVRKHLELSVDGAERGGLPSAPPRHCISARCPCQFIEEHLKYKPRALLPYCNICVYMTDPHVDIFY</sequence>
<feature type="region of interest" description="Disordered" evidence="1">
    <location>
        <begin position="114"/>
        <end position="156"/>
    </location>
</feature>
<feature type="transmembrane region" description="Helical" evidence="2">
    <location>
        <begin position="263"/>
        <end position="283"/>
    </location>
</feature>
<evidence type="ECO:0000256" key="1">
    <source>
        <dbReference type="SAM" id="MobiDB-lite"/>
    </source>
</evidence>
<accession>A0AAN9UZT0</accession>
<feature type="compositionally biased region" description="Polar residues" evidence="1">
    <location>
        <begin position="32"/>
        <end position="50"/>
    </location>
</feature>
<name>A0AAN9UZT0_9ORTH</name>
<keyword evidence="2" id="KW-0812">Transmembrane</keyword>
<dbReference type="PANTHER" id="PTHR31193">
    <property type="entry name" value="TRANSMEMBRANE PROTEIN C9ORF91"/>
    <property type="match status" value="1"/>
</dbReference>
<comment type="caution">
    <text evidence="3">The sequence shown here is derived from an EMBL/GenBank/DDBJ whole genome shotgun (WGS) entry which is preliminary data.</text>
</comment>
<evidence type="ECO:0000313" key="3">
    <source>
        <dbReference type="EMBL" id="KAK7788876.1"/>
    </source>
</evidence>
<dbReference type="EMBL" id="JAZDUA010000907">
    <property type="protein sequence ID" value="KAK7788876.1"/>
    <property type="molecule type" value="Genomic_DNA"/>
</dbReference>
<keyword evidence="4" id="KW-1185">Reference proteome</keyword>
<evidence type="ECO:0000313" key="4">
    <source>
        <dbReference type="Proteomes" id="UP001378592"/>
    </source>
</evidence>
<keyword evidence="2" id="KW-0472">Membrane</keyword>
<dbReference type="PANTHER" id="PTHR31193:SF1">
    <property type="entry name" value="TRANSMEMBRANE PROTEIN 268"/>
    <property type="match status" value="1"/>
</dbReference>
<proteinExistence type="predicted"/>
<dbReference type="Proteomes" id="UP001378592">
    <property type="component" value="Unassembled WGS sequence"/>
</dbReference>
<feature type="region of interest" description="Disordered" evidence="1">
    <location>
        <begin position="1"/>
        <end position="101"/>
    </location>
</feature>
<feature type="transmembrane region" description="Helical" evidence="2">
    <location>
        <begin position="237"/>
        <end position="257"/>
    </location>
</feature>
<dbReference type="Pfam" id="PF14800">
    <property type="entry name" value="DUF4481"/>
    <property type="match status" value="1"/>
</dbReference>
<dbReference type="AlphaFoldDB" id="A0AAN9UZT0"/>
<evidence type="ECO:0008006" key="5">
    <source>
        <dbReference type="Google" id="ProtNLM"/>
    </source>
</evidence>
<keyword evidence="2" id="KW-1133">Transmembrane helix</keyword>
<protein>
    <recommendedName>
        <fullName evidence="5">Transmembrane protein 268</fullName>
    </recommendedName>
</protein>
<feature type="compositionally biased region" description="Polar residues" evidence="1">
    <location>
        <begin position="114"/>
        <end position="132"/>
    </location>
</feature>
<gene>
    <name evidence="3" type="ORF">R5R35_011400</name>
</gene>
<dbReference type="InterPro" id="IPR028054">
    <property type="entry name" value="DUF4481"/>
</dbReference>
<feature type="compositionally biased region" description="Basic and acidic residues" evidence="1">
    <location>
        <begin position="75"/>
        <end position="86"/>
    </location>
</feature>
<feature type="compositionally biased region" description="Basic and acidic residues" evidence="1">
    <location>
        <begin position="135"/>
        <end position="148"/>
    </location>
</feature>
<reference evidence="3 4" key="1">
    <citation type="submission" date="2024-03" db="EMBL/GenBank/DDBJ databases">
        <title>The genome assembly and annotation of the cricket Gryllus longicercus Weissman &amp; Gray.</title>
        <authorList>
            <person name="Szrajer S."/>
            <person name="Gray D."/>
            <person name="Ylla G."/>
        </authorList>
    </citation>
    <scope>NUCLEOTIDE SEQUENCE [LARGE SCALE GENOMIC DNA]</scope>
    <source>
        <strain evidence="3">DAG 2021-001</strain>
        <tissue evidence="3">Whole body minus gut</tissue>
    </source>
</reference>
<organism evidence="3 4">
    <name type="scientific">Gryllus longicercus</name>
    <dbReference type="NCBI Taxonomy" id="2509291"/>
    <lineage>
        <taxon>Eukaryota</taxon>
        <taxon>Metazoa</taxon>
        <taxon>Ecdysozoa</taxon>
        <taxon>Arthropoda</taxon>
        <taxon>Hexapoda</taxon>
        <taxon>Insecta</taxon>
        <taxon>Pterygota</taxon>
        <taxon>Neoptera</taxon>
        <taxon>Polyneoptera</taxon>
        <taxon>Orthoptera</taxon>
        <taxon>Ensifera</taxon>
        <taxon>Gryllidea</taxon>
        <taxon>Grylloidea</taxon>
        <taxon>Gryllidae</taxon>
        <taxon>Gryllinae</taxon>
        <taxon>Gryllus</taxon>
    </lineage>
</organism>